<keyword evidence="3" id="KW-1185">Reference proteome</keyword>
<gene>
    <name evidence="2" type="ORF">HNR40_000910</name>
</gene>
<name>A0A7W7ZXA0_9ACTN</name>
<organism evidence="2 3">
    <name type="scientific">Nonomuraea endophytica</name>
    <dbReference type="NCBI Taxonomy" id="714136"/>
    <lineage>
        <taxon>Bacteria</taxon>
        <taxon>Bacillati</taxon>
        <taxon>Actinomycetota</taxon>
        <taxon>Actinomycetes</taxon>
        <taxon>Streptosporangiales</taxon>
        <taxon>Streptosporangiaceae</taxon>
        <taxon>Nonomuraea</taxon>
    </lineage>
</organism>
<dbReference type="EMBL" id="JACHIN010000001">
    <property type="protein sequence ID" value="MBB5075464.1"/>
    <property type="molecule type" value="Genomic_DNA"/>
</dbReference>
<feature type="compositionally biased region" description="Basic and acidic residues" evidence="1">
    <location>
        <begin position="15"/>
        <end position="29"/>
    </location>
</feature>
<evidence type="ECO:0000313" key="2">
    <source>
        <dbReference type="EMBL" id="MBB5075464.1"/>
    </source>
</evidence>
<evidence type="ECO:0000256" key="1">
    <source>
        <dbReference type="SAM" id="MobiDB-lite"/>
    </source>
</evidence>
<feature type="compositionally biased region" description="Polar residues" evidence="1">
    <location>
        <begin position="1"/>
        <end position="10"/>
    </location>
</feature>
<dbReference type="Proteomes" id="UP000568380">
    <property type="component" value="Unassembled WGS sequence"/>
</dbReference>
<comment type="caution">
    <text evidence="2">The sequence shown here is derived from an EMBL/GenBank/DDBJ whole genome shotgun (WGS) entry which is preliminary data.</text>
</comment>
<reference evidence="2 3" key="1">
    <citation type="submission" date="2020-08" db="EMBL/GenBank/DDBJ databases">
        <title>Genomic Encyclopedia of Type Strains, Phase IV (KMG-IV): sequencing the most valuable type-strain genomes for metagenomic binning, comparative biology and taxonomic classification.</title>
        <authorList>
            <person name="Goeker M."/>
        </authorList>
    </citation>
    <scope>NUCLEOTIDE SEQUENCE [LARGE SCALE GENOMIC DNA]</scope>
    <source>
        <strain evidence="2 3">DSM 45385</strain>
    </source>
</reference>
<proteinExistence type="predicted"/>
<accession>A0A7W7ZXA0</accession>
<dbReference type="AlphaFoldDB" id="A0A7W7ZXA0"/>
<protein>
    <submittedName>
        <fullName evidence="2">Uncharacterized protein</fullName>
    </submittedName>
</protein>
<evidence type="ECO:0000313" key="3">
    <source>
        <dbReference type="Proteomes" id="UP000568380"/>
    </source>
</evidence>
<feature type="region of interest" description="Disordered" evidence="1">
    <location>
        <begin position="1"/>
        <end position="29"/>
    </location>
</feature>
<sequence length="29" mass="3020">MTTVFSTGSCNDLPARPDELAVDHEAGVS</sequence>